<accession>A0AAN7AJE5</accession>
<dbReference type="PANTHER" id="PTHR28015">
    <property type="entry name" value="ATP SYNTHASE ASSEMBLY FACTOR FMC1, MITOCHONDRIAL"/>
    <property type="match status" value="1"/>
</dbReference>
<dbReference type="AlphaFoldDB" id="A0AAN7AJE5"/>
<keyword evidence="2" id="KW-1185">Reference proteome</keyword>
<reference evidence="1" key="1">
    <citation type="journal article" date="2023" name="Mol. Phylogenet. Evol.">
        <title>Genome-scale phylogeny and comparative genomics of the fungal order Sordariales.</title>
        <authorList>
            <person name="Hensen N."/>
            <person name="Bonometti L."/>
            <person name="Westerberg I."/>
            <person name="Brannstrom I.O."/>
            <person name="Guillou S."/>
            <person name="Cros-Aarteil S."/>
            <person name="Calhoun S."/>
            <person name="Haridas S."/>
            <person name="Kuo A."/>
            <person name="Mondo S."/>
            <person name="Pangilinan J."/>
            <person name="Riley R."/>
            <person name="LaButti K."/>
            <person name="Andreopoulos B."/>
            <person name="Lipzen A."/>
            <person name="Chen C."/>
            <person name="Yan M."/>
            <person name="Daum C."/>
            <person name="Ng V."/>
            <person name="Clum A."/>
            <person name="Steindorff A."/>
            <person name="Ohm R.A."/>
            <person name="Martin F."/>
            <person name="Silar P."/>
            <person name="Natvig D.O."/>
            <person name="Lalanne C."/>
            <person name="Gautier V."/>
            <person name="Ament-Velasquez S.L."/>
            <person name="Kruys A."/>
            <person name="Hutchinson M.I."/>
            <person name="Powell A.J."/>
            <person name="Barry K."/>
            <person name="Miller A.N."/>
            <person name="Grigoriev I.V."/>
            <person name="Debuchy R."/>
            <person name="Gladieux P."/>
            <person name="Hiltunen Thoren M."/>
            <person name="Johannesson H."/>
        </authorList>
    </citation>
    <scope>NUCLEOTIDE SEQUENCE</scope>
    <source>
        <strain evidence="1">PSN309</strain>
    </source>
</reference>
<dbReference type="GO" id="GO:0033615">
    <property type="term" value="P:mitochondrial proton-transporting ATP synthase complex assembly"/>
    <property type="evidence" value="ECO:0007669"/>
    <property type="project" value="InterPro"/>
</dbReference>
<proteinExistence type="predicted"/>
<comment type="caution">
    <text evidence="1">The sequence shown here is derived from an EMBL/GenBank/DDBJ whole genome shotgun (WGS) entry which is preliminary data.</text>
</comment>
<reference evidence="1" key="2">
    <citation type="submission" date="2023-05" db="EMBL/GenBank/DDBJ databases">
        <authorList>
            <consortium name="Lawrence Berkeley National Laboratory"/>
            <person name="Steindorff A."/>
            <person name="Hensen N."/>
            <person name="Bonometti L."/>
            <person name="Westerberg I."/>
            <person name="Brannstrom I.O."/>
            <person name="Guillou S."/>
            <person name="Cros-Aarteil S."/>
            <person name="Calhoun S."/>
            <person name="Haridas S."/>
            <person name="Kuo A."/>
            <person name="Mondo S."/>
            <person name="Pangilinan J."/>
            <person name="Riley R."/>
            <person name="Labutti K."/>
            <person name="Andreopoulos B."/>
            <person name="Lipzen A."/>
            <person name="Chen C."/>
            <person name="Yanf M."/>
            <person name="Daum C."/>
            <person name="Ng V."/>
            <person name="Clum A."/>
            <person name="Ohm R."/>
            <person name="Martin F."/>
            <person name="Silar P."/>
            <person name="Natvig D."/>
            <person name="Lalanne C."/>
            <person name="Gautier V."/>
            <person name="Ament-Velasquez S.L."/>
            <person name="Kruys A."/>
            <person name="Hutchinson M.I."/>
            <person name="Powell A.J."/>
            <person name="Barry K."/>
            <person name="Miller A.N."/>
            <person name="Grigoriev I.V."/>
            <person name="Debuchy R."/>
            <person name="Gladieux P."/>
            <person name="Thoren M.H."/>
            <person name="Johannesson H."/>
        </authorList>
    </citation>
    <scope>NUCLEOTIDE SEQUENCE</scope>
    <source>
        <strain evidence="1">PSN309</strain>
    </source>
</reference>
<dbReference type="Pfam" id="PF13233">
    <property type="entry name" value="Complex1_LYR_2"/>
    <property type="match status" value="1"/>
</dbReference>
<evidence type="ECO:0000313" key="1">
    <source>
        <dbReference type="EMBL" id="KAK4190896.1"/>
    </source>
</evidence>
<evidence type="ECO:0008006" key="3">
    <source>
        <dbReference type="Google" id="ProtNLM"/>
    </source>
</evidence>
<gene>
    <name evidence="1" type="ORF">QBC35DRAFT_42930</name>
</gene>
<dbReference type="InterPro" id="IPR039196">
    <property type="entry name" value="Fmc1"/>
</dbReference>
<dbReference type="GO" id="GO:0005759">
    <property type="term" value="C:mitochondrial matrix"/>
    <property type="evidence" value="ECO:0007669"/>
    <property type="project" value="TreeGrafter"/>
</dbReference>
<sequence>MVSKPLTSLAQAATKQPLTLAQAYRGILHELPPRPIIPRNTLAQTLRENIAKDVKRFDGDKQKAAELPEEYLAYLKAQREYVTLVERYNPGMGMDEETRVRLTARRVGMDLPKEYGNGEEGGEKK</sequence>
<evidence type="ECO:0000313" key="2">
    <source>
        <dbReference type="Proteomes" id="UP001302126"/>
    </source>
</evidence>
<protein>
    <recommendedName>
        <fullName evidence="3">ATP synthase assembly factor FMC1, mitochondrial</fullName>
    </recommendedName>
</protein>
<name>A0AAN7AJE5_9PEZI</name>
<dbReference type="Proteomes" id="UP001302126">
    <property type="component" value="Unassembled WGS sequence"/>
</dbReference>
<dbReference type="PANTHER" id="PTHR28015:SF1">
    <property type="entry name" value="ATP SYNTHASE ASSEMBLY FACTOR FMC1, MITOCHONDRIAL"/>
    <property type="match status" value="1"/>
</dbReference>
<organism evidence="1 2">
    <name type="scientific">Podospora australis</name>
    <dbReference type="NCBI Taxonomy" id="1536484"/>
    <lineage>
        <taxon>Eukaryota</taxon>
        <taxon>Fungi</taxon>
        <taxon>Dikarya</taxon>
        <taxon>Ascomycota</taxon>
        <taxon>Pezizomycotina</taxon>
        <taxon>Sordariomycetes</taxon>
        <taxon>Sordariomycetidae</taxon>
        <taxon>Sordariales</taxon>
        <taxon>Podosporaceae</taxon>
        <taxon>Podospora</taxon>
    </lineage>
</organism>
<dbReference type="EMBL" id="MU864362">
    <property type="protein sequence ID" value="KAK4190896.1"/>
    <property type="molecule type" value="Genomic_DNA"/>
</dbReference>